<dbReference type="AlphaFoldDB" id="A0A0B5F1J8"/>
<dbReference type="KEGG" id="sals:SLNWT_5084"/>
<sequence length="42" mass="4488">MDPAAGGRAVPREVARVRPRARIARSGRVAYGVPSRRRGVCG</sequence>
<name>A0A0B5F1J8_STRA4</name>
<proteinExistence type="predicted"/>
<evidence type="ECO:0000313" key="1">
    <source>
        <dbReference type="EMBL" id="AJE85460.1"/>
    </source>
</evidence>
<reference evidence="1 2" key="1">
    <citation type="submission" date="2015-01" db="EMBL/GenBank/DDBJ databases">
        <title>Enhanced salinomycin production by adjusting the supply of polyketide extender units in Streptomyce albus DSM 41398.</title>
        <authorList>
            <person name="Lu C."/>
        </authorList>
    </citation>
    <scope>NUCLEOTIDE SEQUENCE [LARGE SCALE GENOMIC DNA]</scope>
    <source>
        <strain evidence="2">ATCC 21838 / DSM 41398 / FERM P-419 / JCM 4703 / NBRC 107858</strain>
    </source>
</reference>
<dbReference type="Proteomes" id="UP000031523">
    <property type="component" value="Chromosome"/>
</dbReference>
<keyword evidence="2" id="KW-1185">Reference proteome</keyword>
<protein>
    <submittedName>
        <fullName evidence="1">Uncharacterized protein</fullName>
    </submittedName>
</protein>
<accession>A0A0B5F1J8</accession>
<gene>
    <name evidence="1" type="ORF">SLNWT_5084</name>
</gene>
<evidence type="ECO:0000313" key="2">
    <source>
        <dbReference type="Proteomes" id="UP000031523"/>
    </source>
</evidence>
<organism evidence="1 2">
    <name type="scientific">Streptomyces albus (strain ATCC 21838 / DSM 41398 / FERM P-419 / JCM 4703 / NBRC 107858)</name>
    <dbReference type="NCBI Taxonomy" id="1081613"/>
    <lineage>
        <taxon>Bacteria</taxon>
        <taxon>Bacillati</taxon>
        <taxon>Actinomycetota</taxon>
        <taxon>Actinomycetes</taxon>
        <taxon>Kitasatosporales</taxon>
        <taxon>Streptomycetaceae</taxon>
        <taxon>Streptomyces</taxon>
    </lineage>
</organism>
<dbReference type="EMBL" id="CP010519">
    <property type="protein sequence ID" value="AJE85460.1"/>
    <property type="molecule type" value="Genomic_DNA"/>
</dbReference>